<reference evidence="3" key="1">
    <citation type="journal article" date="2021" name="Nat. Commun.">
        <title>Genetic determinants of endophytism in the Arabidopsis root mycobiome.</title>
        <authorList>
            <person name="Mesny F."/>
            <person name="Miyauchi S."/>
            <person name="Thiergart T."/>
            <person name="Pickel B."/>
            <person name="Atanasova L."/>
            <person name="Karlsson M."/>
            <person name="Huettel B."/>
            <person name="Barry K.W."/>
            <person name="Haridas S."/>
            <person name="Chen C."/>
            <person name="Bauer D."/>
            <person name="Andreopoulos W."/>
            <person name="Pangilinan J."/>
            <person name="LaButti K."/>
            <person name="Riley R."/>
            <person name="Lipzen A."/>
            <person name="Clum A."/>
            <person name="Drula E."/>
            <person name="Henrissat B."/>
            <person name="Kohler A."/>
            <person name="Grigoriev I.V."/>
            <person name="Martin F.M."/>
            <person name="Hacquard S."/>
        </authorList>
    </citation>
    <scope>NUCLEOTIDE SEQUENCE</scope>
    <source>
        <strain evidence="3">MPI-SDFR-AT-0120</strain>
    </source>
</reference>
<feature type="region of interest" description="Disordered" evidence="1">
    <location>
        <begin position="355"/>
        <end position="486"/>
    </location>
</feature>
<dbReference type="Proteomes" id="UP000813461">
    <property type="component" value="Unassembled WGS sequence"/>
</dbReference>
<evidence type="ECO:0000313" key="3">
    <source>
        <dbReference type="EMBL" id="KAH7083981.1"/>
    </source>
</evidence>
<feature type="compositionally biased region" description="Polar residues" evidence="1">
    <location>
        <begin position="407"/>
        <end position="432"/>
    </location>
</feature>
<feature type="domain" description="C2H2-type" evidence="2">
    <location>
        <begin position="513"/>
        <end position="540"/>
    </location>
</feature>
<feature type="compositionally biased region" description="Basic and acidic residues" evidence="1">
    <location>
        <begin position="642"/>
        <end position="666"/>
    </location>
</feature>
<dbReference type="GO" id="GO:0005634">
    <property type="term" value="C:nucleus"/>
    <property type="evidence" value="ECO:0007669"/>
    <property type="project" value="TreeGrafter"/>
</dbReference>
<comment type="caution">
    <text evidence="3">The sequence shown here is derived from an EMBL/GenBank/DDBJ whole genome shotgun (WGS) entry which is preliminary data.</text>
</comment>
<keyword evidence="4" id="KW-1185">Reference proteome</keyword>
<dbReference type="Pfam" id="PF26177">
    <property type="entry name" value="zf_C2H2_17_1st"/>
    <property type="match status" value="1"/>
</dbReference>
<protein>
    <recommendedName>
        <fullName evidence="2">C2H2-type domain-containing protein</fullName>
    </recommendedName>
</protein>
<feature type="region of interest" description="Disordered" evidence="1">
    <location>
        <begin position="595"/>
        <end position="666"/>
    </location>
</feature>
<feature type="compositionally biased region" description="Basic and acidic residues" evidence="1">
    <location>
        <begin position="471"/>
        <end position="481"/>
    </location>
</feature>
<organism evidence="3 4">
    <name type="scientific">Paraphoma chrysanthemicola</name>
    <dbReference type="NCBI Taxonomy" id="798071"/>
    <lineage>
        <taxon>Eukaryota</taxon>
        <taxon>Fungi</taxon>
        <taxon>Dikarya</taxon>
        <taxon>Ascomycota</taxon>
        <taxon>Pezizomycotina</taxon>
        <taxon>Dothideomycetes</taxon>
        <taxon>Pleosporomycetidae</taxon>
        <taxon>Pleosporales</taxon>
        <taxon>Pleosporineae</taxon>
        <taxon>Phaeosphaeriaceae</taxon>
        <taxon>Paraphoma</taxon>
    </lineage>
</organism>
<feature type="domain" description="C2H2-type" evidence="2">
    <location>
        <begin position="550"/>
        <end position="579"/>
    </location>
</feature>
<dbReference type="AlphaFoldDB" id="A0A8K0R2V4"/>
<evidence type="ECO:0000313" key="4">
    <source>
        <dbReference type="Proteomes" id="UP000813461"/>
    </source>
</evidence>
<dbReference type="InterPro" id="IPR059009">
    <property type="entry name" value="Znf_C2H2_17_1st"/>
</dbReference>
<feature type="compositionally biased region" description="Basic residues" evidence="1">
    <location>
        <begin position="59"/>
        <end position="81"/>
    </location>
</feature>
<dbReference type="Gene3D" id="3.30.160.60">
    <property type="entry name" value="Classic Zinc Finger"/>
    <property type="match status" value="2"/>
</dbReference>
<dbReference type="InterPro" id="IPR013087">
    <property type="entry name" value="Znf_C2H2_type"/>
</dbReference>
<dbReference type="Pfam" id="PF26176">
    <property type="entry name" value="zf_C2H2_17_2"/>
    <property type="match status" value="1"/>
</dbReference>
<dbReference type="SMART" id="SM00355">
    <property type="entry name" value="ZnF_C2H2"/>
    <property type="match status" value="3"/>
</dbReference>
<dbReference type="PANTHER" id="PTHR46179:SF24">
    <property type="entry name" value="C2H2-TYPE DOMAIN-CONTAINING PROTEIN"/>
    <property type="match status" value="1"/>
</dbReference>
<sequence length="681" mass="76854">MAIFQRKQSNILLTFKVLQFVNQLRRRVQPRTADGPTRVCQLGSDALGLRAVKTFSNGRSRRNAKPGHHGRGRVCKRRKNKSSPLGCSPRHGPALKAPAGSDASGDEVQHVLRSVDSHRTAVQVLSTVAGDNGLFLKHHNAPIFEGYSLKQTVQLLVAVTEAISTVAHARLRYGTDWLVAQGLDFGLDMDENFVANYEHLLLRLQAELTQALTRKALEELLRGGHDKRQRKLLSWFSEFAEKPRPLSSSFPWTIKPSLAVLWGVCWMFYDRDASEHDGRSDGRVRTDRVLQQLDFPSVQWNTPASSDCECALDVNFGLELIGAHPQHAAQQPSPNNVPAGRNEVLQARNADFWQSDLSPSSDVQFRLPSRQDGGAIGQTRYGQAPPQLPETSSIQVPQMAIKHERTSSVNSISMPTPTSMSGPRSPMLSPTSGERPHMAASPQPHSRQISEDRSSQDGDEDGSLRKNNSYKRAEEPPRNQDGKMICRHPDCTGQFFDRKCEWSKHMDKHDRPYKCNVKGCEKLQGFTYSGGLLRHEREVHKMHGGTKKSLFCPFHDCKRSSGAGFTRKENLAEHIRRVHRRTSMSADMHGLIIRRETMERSPIAESRHTSESPYTRTLEYRDDDELSALKRKRGSDSGLSDRGTEDLRNEVKRLRQENEEKDSRLRQLEQAVMALQHQTRR</sequence>
<feature type="domain" description="C2H2-type" evidence="2">
    <location>
        <begin position="484"/>
        <end position="509"/>
    </location>
</feature>
<dbReference type="InterPro" id="IPR051061">
    <property type="entry name" value="Zinc_finger_trans_reg"/>
</dbReference>
<feature type="region of interest" description="Disordered" evidence="1">
    <location>
        <begin position="57"/>
        <end position="106"/>
    </location>
</feature>
<dbReference type="EMBL" id="JAGMVJ010000013">
    <property type="protein sequence ID" value="KAH7083981.1"/>
    <property type="molecule type" value="Genomic_DNA"/>
</dbReference>
<evidence type="ECO:0000256" key="1">
    <source>
        <dbReference type="SAM" id="MobiDB-lite"/>
    </source>
</evidence>
<gene>
    <name evidence="3" type="ORF">FB567DRAFT_446424</name>
</gene>
<proteinExistence type="predicted"/>
<dbReference type="OrthoDB" id="5305647at2759"/>
<accession>A0A8K0R2V4</accession>
<evidence type="ECO:0000259" key="2">
    <source>
        <dbReference type="SMART" id="SM00355"/>
    </source>
</evidence>
<name>A0A8K0R2V4_9PLEO</name>
<dbReference type="PANTHER" id="PTHR46179">
    <property type="entry name" value="ZINC FINGER PROTEIN"/>
    <property type="match status" value="1"/>
</dbReference>
<dbReference type="GO" id="GO:0006357">
    <property type="term" value="P:regulation of transcription by RNA polymerase II"/>
    <property type="evidence" value="ECO:0007669"/>
    <property type="project" value="TreeGrafter"/>
</dbReference>
<dbReference type="InterPro" id="IPR059095">
    <property type="entry name" value="Znf_C2H2_17_2nd"/>
</dbReference>